<accession>A0A091D3Z1</accession>
<protein>
    <submittedName>
        <fullName evidence="2">Uncharacterized protein</fullName>
    </submittedName>
</protein>
<dbReference type="Proteomes" id="UP000028990">
    <property type="component" value="Unassembled WGS sequence"/>
</dbReference>
<feature type="region of interest" description="Disordered" evidence="1">
    <location>
        <begin position="62"/>
        <end position="136"/>
    </location>
</feature>
<proteinExistence type="predicted"/>
<organism evidence="2 3">
    <name type="scientific">Fukomys damarensis</name>
    <name type="common">Damaraland mole rat</name>
    <name type="synonym">Cryptomys damarensis</name>
    <dbReference type="NCBI Taxonomy" id="885580"/>
    <lineage>
        <taxon>Eukaryota</taxon>
        <taxon>Metazoa</taxon>
        <taxon>Chordata</taxon>
        <taxon>Craniata</taxon>
        <taxon>Vertebrata</taxon>
        <taxon>Euteleostomi</taxon>
        <taxon>Mammalia</taxon>
        <taxon>Eutheria</taxon>
        <taxon>Euarchontoglires</taxon>
        <taxon>Glires</taxon>
        <taxon>Rodentia</taxon>
        <taxon>Hystricomorpha</taxon>
        <taxon>Bathyergidae</taxon>
        <taxon>Fukomys</taxon>
    </lineage>
</organism>
<reference evidence="2 3" key="1">
    <citation type="submission" date="2013-11" db="EMBL/GenBank/DDBJ databases">
        <title>The Damaraland mole rat (Fukomys damarensis) genome and evolution of African mole rats.</title>
        <authorList>
            <person name="Gladyshev V.N."/>
            <person name="Fang X."/>
        </authorList>
    </citation>
    <scope>NUCLEOTIDE SEQUENCE [LARGE SCALE GENOMIC DNA]</scope>
    <source>
        <tissue evidence="2">Liver</tissue>
    </source>
</reference>
<dbReference type="EMBL" id="KN123337">
    <property type="protein sequence ID" value="KFO25727.1"/>
    <property type="molecule type" value="Genomic_DNA"/>
</dbReference>
<gene>
    <name evidence="2" type="ORF">H920_12863</name>
</gene>
<keyword evidence="3" id="KW-1185">Reference proteome</keyword>
<sequence>MWEEPGCQALGRSRVLSNCRLPERRGPCLTQFIGPHLVMAQPIRLWSCREPLPGLAVRAVPSRPADSAIDPGKAASQACAPRDHQPGSPGLSGTAQERSGHDPCPVQMGQPDSSPAGETMDSAVGQPPSVESPGTW</sequence>
<evidence type="ECO:0000313" key="3">
    <source>
        <dbReference type="Proteomes" id="UP000028990"/>
    </source>
</evidence>
<dbReference type="AlphaFoldDB" id="A0A091D3Z1"/>
<name>A0A091D3Z1_FUKDA</name>
<evidence type="ECO:0000313" key="2">
    <source>
        <dbReference type="EMBL" id="KFO25727.1"/>
    </source>
</evidence>
<evidence type="ECO:0000256" key="1">
    <source>
        <dbReference type="SAM" id="MobiDB-lite"/>
    </source>
</evidence>